<evidence type="ECO:0000256" key="1">
    <source>
        <dbReference type="ARBA" id="ARBA00008136"/>
    </source>
</evidence>
<keyword evidence="7" id="KW-0456">Lyase</keyword>
<dbReference type="EC" id="3.4.-.-" evidence="8"/>
<dbReference type="PANTHER" id="PTHR13604:SF0">
    <property type="entry name" value="ABASIC SITE PROCESSING PROTEIN HMCES"/>
    <property type="match status" value="1"/>
</dbReference>
<organism evidence="9 10">
    <name type="scientific">Candidatus Desulfolinea nitratireducens</name>
    <dbReference type="NCBI Taxonomy" id="2841698"/>
    <lineage>
        <taxon>Bacteria</taxon>
        <taxon>Bacillati</taxon>
        <taxon>Chloroflexota</taxon>
        <taxon>Anaerolineae</taxon>
        <taxon>Anaerolineales</taxon>
        <taxon>Anaerolineales incertae sedis</taxon>
        <taxon>Candidatus Desulfolinea</taxon>
    </lineage>
</organism>
<keyword evidence="6" id="KW-0238">DNA-binding</keyword>
<comment type="similarity">
    <text evidence="1 8">Belongs to the SOS response-associated peptidase family.</text>
</comment>
<keyword evidence="3" id="KW-0227">DNA damage</keyword>
<dbReference type="EMBL" id="JACNJN010000147">
    <property type="protein sequence ID" value="MBC8336211.1"/>
    <property type="molecule type" value="Genomic_DNA"/>
</dbReference>
<dbReference type="AlphaFoldDB" id="A0A8J6NNG9"/>
<sequence>MCGRFTLTVNPADLQDAFAGFHFPKQFAPRFNIAPTQPLLAIPNDGSNQAGFFLWGLIPSWAKDAKFGSRLINARSETLAEKPSFRGAYKYRRCLILADGFYEWKAIPGQKVKVPHFIFMKSRQPFAFAGLWEDWQSPDGSQLKSCTIITTQPNEMMSPIHNRMPVILPPDAYAQWLDTQSRTDLQHLLVPHPAGEMDAYPVSTLVNSPANDRAECVVPV</sequence>
<protein>
    <recommendedName>
        <fullName evidence="8">Abasic site processing protein</fullName>
        <ecNumber evidence="8">3.4.-.-</ecNumber>
    </recommendedName>
</protein>
<evidence type="ECO:0000256" key="5">
    <source>
        <dbReference type="ARBA" id="ARBA00023124"/>
    </source>
</evidence>
<gene>
    <name evidence="9" type="ORF">H8E29_13170</name>
</gene>
<evidence type="ECO:0000256" key="4">
    <source>
        <dbReference type="ARBA" id="ARBA00022801"/>
    </source>
</evidence>
<dbReference type="GO" id="GO:0008233">
    <property type="term" value="F:peptidase activity"/>
    <property type="evidence" value="ECO:0007669"/>
    <property type="project" value="UniProtKB-KW"/>
</dbReference>
<evidence type="ECO:0000256" key="2">
    <source>
        <dbReference type="ARBA" id="ARBA00022670"/>
    </source>
</evidence>
<evidence type="ECO:0000256" key="7">
    <source>
        <dbReference type="ARBA" id="ARBA00023239"/>
    </source>
</evidence>
<evidence type="ECO:0000313" key="10">
    <source>
        <dbReference type="Proteomes" id="UP000614469"/>
    </source>
</evidence>
<proteinExistence type="inferred from homology"/>
<dbReference type="GO" id="GO:0016829">
    <property type="term" value="F:lyase activity"/>
    <property type="evidence" value="ECO:0007669"/>
    <property type="project" value="UniProtKB-KW"/>
</dbReference>
<evidence type="ECO:0000313" key="9">
    <source>
        <dbReference type="EMBL" id="MBC8336211.1"/>
    </source>
</evidence>
<keyword evidence="5" id="KW-0190">Covalent protein-DNA linkage</keyword>
<dbReference type="Pfam" id="PF02586">
    <property type="entry name" value="SRAP"/>
    <property type="match status" value="1"/>
</dbReference>
<dbReference type="SUPFAM" id="SSF143081">
    <property type="entry name" value="BB1717-like"/>
    <property type="match status" value="1"/>
</dbReference>
<keyword evidence="4 8" id="KW-0378">Hydrolase</keyword>
<dbReference type="GO" id="GO:0003697">
    <property type="term" value="F:single-stranded DNA binding"/>
    <property type="evidence" value="ECO:0007669"/>
    <property type="project" value="InterPro"/>
</dbReference>
<comment type="caution">
    <text evidence="9">The sequence shown here is derived from an EMBL/GenBank/DDBJ whole genome shotgun (WGS) entry which is preliminary data.</text>
</comment>
<dbReference type="GO" id="GO:0106300">
    <property type="term" value="P:protein-DNA covalent cross-linking repair"/>
    <property type="evidence" value="ECO:0007669"/>
    <property type="project" value="InterPro"/>
</dbReference>
<dbReference type="InterPro" id="IPR036590">
    <property type="entry name" value="SRAP-like"/>
</dbReference>
<reference evidence="9 10" key="1">
    <citation type="submission" date="2020-08" db="EMBL/GenBank/DDBJ databases">
        <title>Bridging the membrane lipid divide: bacteria of the FCB group superphylum have the potential to synthesize archaeal ether lipids.</title>
        <authorList>
            <person name="Villanueva L."/>
            <person name="Von Meijenfeldt F.A.B."/>
            <person name="Westbye A.B."/>
            <person name="Yadav S."/>
            <person name="Hopmans E.C."/>
            <person name="Dutilh B.E."/>
            <person name="Sinninghe Damste J.S."/>
        </authorList>
    </citation>
    <scope>NUCLEOTIDE SEQUENCE [LARGE SCALE GENOMIC DNA]</scope>
    <source>
        <strain evidence="9">NIOZ-UU36</strain>
    </source>
</reference>
<dbReference type="Proteomes" id="UP000614469">
    <property type="component" value="Unassembled WGS sequence"/>
</dbReference>
<evidence type="ECO:0000256" key="3">
    <source>
        <dbReference type="ARBA" id="ARBA00022763"/>
    </source>
</evidence>
<name>A0A8J6NNG9_9CHLR</name>
<dbReference type="GO" id="GO:0006508">
    <property type="term" value="P:proteolysis"/>
    <property type="evidence" value="ECO:0007669"/>
    <property type="project" value="UniProtKB-KW"/>
</dbReference>
<evidence type="ECO:0000256" key="8">
    <source>
        <dbReference type="RuleBase" id="RU364100"/>
    </source>
</evidence>
<keyword evidence="2 8" id="KW-0645">Protease</keyword>
<dbReference type="PANTHER" id="PTHR13604">
    <property type="entry name" value="DC12-RELATED"/>
    <property type="match status" value="1"/>
</dbReference>
<dbReference type="Gene3D" id="3.90.1680.10">
    <property type="entry name" value="SOS response associated peptidase-like"/>
    <property type="match status" value="1"/>
</dbReference>
<dbReference type="InterPro" id="IPR003738">
    <property type="entry name" value="SRAP"/>
</dbReference>
<evidence type="ECO:0000256" key="6">
    <source>
        <dbReference type="ARBA" id="ARBA00023125"/>
    </source>
</evidence>
<accession>A0A8J6NNG9</accession>